<reference evidence="12" key="1">
    <citation type="journal article" date="2019" name="Int. J. Syst. Evol. Microbiol.">
        <title>The Global Catalogue of Microorganisms (GCM) 10K type strain sequencing project: providing services to taxonomists for standard genome sequencing and annotation.</title>
        <authorList>
            <consortium name="The Broad Institute Genomics Platform"/>
            <consortium name="The Broad Institute Genome Sequencing Center for Infectious Disease"/>
            <person name="Wu L."/>
            <person name="Ma J."/>
        </authorList>
    </citation>
    <scope>NUCLEOTIDE SEQUENCE [LARGE SCALE GENOMIC DNA]</scope>
    <source>
        <strain evidence="12">JCM 3367</strain>
    </source>
</reference>
<evidence type="ECO:0000313" key="11">
    <source>
        <dbReference type="EMBL" id="GAA2511820.1"/>
    </source>
</evidence>
<comment type="activity regulation">
    <text evidence="10">Na(+) is not transported, but it plays an essential structural role and its presence is essential for fluoride channel function.</text>
</comment>
<dbReference type="RefSeq" id="WP_344167117.1">
    <property type="nucleotide sequence ID" value="NZ_BAAARY010000001.1"/>
</dbReference>
<gene>
    <name evidence="10" type="primary">fluC</name>
    <name evidence="10" type="synonym">crcB</name>
    <name evidence="11" type="ORF">GCM10010201_03600</name>
</gene>
<accession>A0ABP6AAM3</accession>
<protein>
    <recommendedName>
        <fullName evidence="10">Fluoride-specific ion channel FluC</fullName>
    </recommendedName>
</protein>
<keyword evidence="6 10" id="KW-0407">Ion channel</keyword>
<feature type="binding site" evidence="10">
    <location>
        <position position="77"/>
    </location>
    <ligand>
        <name>Na(+)</name>
        <dbReference type="ChEBI" id="CHEBI:29101"/>
        <note>structural</note>
    </ligand>
</feature>
<keyword evidence="10" id="KW-0813">Transport</keyword>
<keyword evidence="10" id="KW-0479">Metal-binding</keyword>
<evidence type="ECO:0000256" key="8">
    <source>
        <dbReference type="ARBA" id="ARBA00035585"/>
    </source>
</evidence>
<feature type="transmembrane region" description="Helical" evidence="10">
    <location>
        <begin position="66"/>
        <end position="87"/>
    </location>
</feature>
<keyword evidence="12" id="KW-1185">Reference proteome</keyword>
<dbReference type="EMBL" id="BAAARY010000001">
    <property type="protein sequence ID" value="GAA2511820.1"/>
    <property type="molecule type" value="Genomic_DNA"/>
</dbReference>
<evidence type="ECO:0000256" key="5">
    <source>
        <dbReference type="ARBA" id="ARBA00023136"/>
    </source>
</evidence>
<comment type="function">
    <text evidence="9 10">Fluoride-specific ion channel. Important for reducing fluoride concentration in the cell, thus reducing its toxicity.</text>
</comment>
<evidence type="ECO:0000256" key="3">
    <source>
        <dbReference type="ARBA" id="ARBA00022692"/>
    </source>
</evidence>
<name>A0ABP6AAM3_9ACTN</name>
<keyword evidence="5 10" id="KW-0472">Membrane</keyword>
<keyword evidence="10" id="KW-0915">Sodium</keyword>
<dbReference type="Proteomes" id="UP001499978">
    <property type="component" value="Unassembled WGS sequence"/>
</dbReference>
<dbReference type="Pfam" id="PF02537">
    <property type="entry name" value="CRCB"/>
    <property type="match status" value="1"/>
</dbReference>
<feature type="transmembrane region" description="Helical" evidence="10">
    <location>
        <begin position="32"/>
        <end position="54"/>
    </location>
</feature>
<evidence type="ECO:0000256" key="6">
    <source>
        <dbReference type="ARBA" id="ARBA00023303"/>
    </source>
</evidence>
<comment type="catalytic activity">
    <reaction evidence="8">
        <text>fluoride(in) = fluoride(out)</text>
        <dbReference type="Rhea" id="RHEA:76159"/>
        <dbReference type="ChEBI" id="CHEBI:17051"/>
    </reaction>
    <physiologicalReaction direction="left-to-right" evidence="8">
        <dbReference type="Rhea" id="RHEA:76160"/>
    </physiologicalReaction>
</comment>
<keyword evidence="4 10" id="KW-1133">Transmembrane helix</keyword>
<keyword evidence="2 10" id="KW-1003">Cell membrane</keyword>
<dbReference type="PANTHER" id="PTHR28259">
    <property type="entry name" value="FLUORIDE EXPORT PROTEIN 1-RELATED"/>
    <property type="match status" value="1"/>
</dbReference>
<proteinExistence type="inferred from homology"/>
<sequence>MTRPPLALVVAVAAGGAVGALARYGVSVAAPGPWGTLGVNVAGCLAIGGLLQWLADHPTSSWSHRLARPALGVGLLGGFTTFSTYAVESVALARSGQAPAAVAHLLGTAVAAVVAVWAGAALARAGRP</sequence>
<evidence type="ECO:0000256" key="4">
    <source>
        <dbReference type="ARBA" id="ARBA00022989"/>
    </source>
</evidence>
<feature type="transmembrane region" description="Helical" evidence="10">
    <location>
        <begin position="99"/>
        <end position="123"/>
    </location>
</feature>
<evidence type="ECO:0000313" key="12">
    <source>
        <dbReference type="Proteomes" id="UP001499978"/>
    </source>
</evidence>
<dbReference type="HAMAP" id="MF_00454">
    <property type="entry name" value="FluC"/>
    <property type="match status" value="1"/>
</dbReference>
<comment type="similarity">
    <text evidence="7 10">Belongs to the fluoride channel Fluc/FEX (TC 1.A.43) family.</text>
</comment>
<evidence type="ECO:0000256" key="10">
    <source>
        <dbReference type="HAMAP-Rule" id="MF_00454"/>
    </source>
</evidence>
<feature type="binding site" evidence="10">
    <location>
        <position position="80"/>
    </location>
    <ligand>
        <name>Na(+)</name>
        <dbReference type="ChEBI" id="CHEBI:29101"/>
        <note>structural</note>
    </ligand>
</feature>
<evidence type="ECO:0000256" key="7">
    <source>
        <dbReference type="ARBA" id="ARBA00035120"/>
    </source>
</evidence>
<keyword evidence="10" id="KW-0406">Ion transport</keyword>
<comment type="caution">
    <text evidence="11">The sequence shown here is derived from an EMBL/GenBank/DDBJ whole genome shotgun (WGS) entry which is preliminary data.</text>
</comment>
<evidence type="ECO:0000256" key="1">
    <source>
        <dbReference type="ARBA" id="ARBA00004651"/>
    </source>
</evidence>
<organism evidence="11 12">
    <name type="scientific">Pilimelia columellifera subsp. columellifera</name>
    <dbReference type="NCBI Taxonomy" id="706583"/>
    <lineage>
        <taxon>Bacteria</taxon>
        <taxon>Bacillati</taxon>
        <taxon>Actinomycetota</taxon>
        <taxon>Actinomycetes</taxon>
        <taxon>Micromonosporales</taxon>
        <taxon>Micromonosporaceae</taxon>
        <taxon>Pilimelia</taxon>
    </lineage>
</organism>
<evidence type="ECO:0000256" key="9">
    <source>
        <dbReference type="ARBA" id="ARBA00049940"/>
    </source>
</evidence>
<dbReference type="PANTHER" id="PTHR28259:SF1">
    <property type="entry name" value="FLUORIDE EXPORT PROTEIN 1-RELATED"/>
    <property type="match status" value="1"/>
</dbReference>
<comment type="subcellular location">
    <subcellularLocation>
        <location evidence="1 10">Cell membrane</location>
        <topology evidence="1 10">Multi-pass membrane protein</topology>
    </subcellularLocation>
</comment>
<keyword evidence="3 10" id="KW-0812">Transmembrane</keyword>
<dbReference type="InterPro" id="IPR003691">
    <property type="entry name" value="FluC"/>
</dbReference>
<evidence type="ECO:0000256" key="2">
    <source>
        <dbReference type="ARBA" id="ARBA00022475"/>
    </source>
</evidence>